<keyword evidence="5 13" id="KW-0862">Zinc</keyword>
<dbReference type="NCBIfam" id="TIGR00213">
    <property type="entry name" value="GmhB_yaeD"/>
    <property type="match status" value="1"/>
</dbReference>
<dbReference type="AlphaFoldDB" id="E3H9V1"/>
<evidence type="ECO:0000256" key="5">
    <source>
        <dbReference type="ARBA" id="ARBA00022833"/>
    </source>
</evidence>
<feature type="active site" description="Nucleophile" evidence="10">
    <location>
        <position position="8"/>
    </location>
</feature>
<comment type="subcellular location">
    <subcellularLocation>
        <location evidence="1 9">Cytoplasm</location>
    </subcellularLocation>
</comment>
<keyword evidence="2 9" id="KW-0963">Cytoplasm</keyword>
<reference evidence="14 15" key="1">
    <citation type="journal article" date="2010" name="Stand. Genomic Sci.">
        <title>Complete genome sequence of Ilyobacter polytropus type strain (CuHbu1).</title>
        <authorList>
            <person name="Sikorski J."/>
            <person name="Chertkov O."/>
            <person name="Lapidus A."/>
            <person name="Nolan M."/>
            <person name="Lucas S."/>
            <person name="Del Rio T.G."/>
            <person name="Tice H."/>
            <person name="Cheng J.F."/>
            <person name="Tapia R."/>
            <person name="Han C."/>
            <person name="Goodwin L."/>
            <person name="Pitluck S."/>
            <person name="Liolios K."/>
            <person name="Ivanova N."/>
            <person name="Mavromatis K."/>
            <person name="Mikhailova N."/>
            <person name="Pati A."/>
            <person name="Chen A."/>
            <person name="Palaniappan K."/>
            <person name="Land M."/>
            <person name="Hauser L."/>
            <person name="Chang Y.J."/>
            <person name="Jeffries C.D."/>
            <person name="Brambilla E."/>
            <person name="Yasawong M."/>
            <person name="Rohde M."/>
            <person name="Pukall R."/>
            <person name="Spring S."/>
            <person name="Goker M."/>
            <person name="Woyke T."/>
            <person name="Bristow J."/>
            <person name="Eisen J.A."/>
            <person name="Markowitz V."/>
            <person name="Hugenholtz P."/>
            <person name="Kyrpides N.C."/>
            <person name="Klenk H.P."/>
        </authorList>
    </citation>
    <scope>NUCLEOTIDE SEQUENCE [LARGE SCALE GENOMIC DNA]</scope>
    <source>
        <strain evidence="15">ATCC 51220 / DSM 2926 / LMG 16218 / CuHBu1</strain>
    </source>
</reference>
<feature type="binding site" evidence="11">
    <location>
        <begin position="16"/>
        <end position="19"/>
    </location>
    <ligand>
        <name>substrate</name>
    </ligand>
</feature>
<dbReference type="InterPro" id="IPR023214">
    <property type="entry name" value="HAD_sf"/>
</dbReference>
<dbReference type="GO" id="GO:0016791">
    <property type="term" value="F:phosphatase activity"/>
    <property type="evidence" value="ECO:0007669"/>
    <property type="project" value="InterPro"/>
</dbReference>
<dbReference type="EC" id="3.1.3.-" evidence="9"/>
<comment type="similarity">
    <text evidence="8 9">Belongs to the gmhB family.</text>
</comment>
<dbReference type="GO" id="GO:0046872">
    <property type="term" value="F:metal ion binding"/>
    <property type="evidence" value="ECO:0007669"/>
    <property type="project" value="UniProtKB-KW"/>
</dbReference>
<feature type="binding site" evidence="13">
    <location>
        <position position="134"/>
    </location>
    <ligand>
        <name>Mg(2+)</name>
        <dbReference type="ChEBI" id="CHEBI:18420"/>
    </ligand>
</feature>
<feature type="binding site" evidence="13">
    <location>
        <position position="106"/>
    </location>
    <ligand>
        <name>Zn(2+)</name>
        <dbReference type="ChEBI" id="CHEBI:29105"/>
    </ligand>
</feature>
<feature type="binding site" evidence="13">
    <location>
        <position position="89"/>
    </location>
    <ligand>
        <name>Zn(2+)</name>
        <dbReference type="ChEBI" id="CHEBI:29105"/>
    </ligand>
</feature>
<dbReference type="Proteomes" id="UP000006875">
    <property type="component" value="Chromosome"/>
</dbReference>
<feature type="binding site" evidence="13">
    <location>
        <position position="8"/>
    </location>
    <ligand>
        <name>Mg(2+)</name>
        <dbReference type="ChEBI" id="CHEBI:18420"/>
    </ligand>
</feature>
<feature type="active site" description="Proton donor" evidence="10">
    <location>
        <position position="10"/>
    </location>
</feature>
<feature type="binding site" evidence="13">
    <location>
        <position position="10"/>
    </location>
    <ligand>
        <name>Mg(2+)</name>
        <dbReference type="ChEBI" id="CHEBI:18420"/>
    </ligand>
</feature>
<dbReference type="RefSeq" id="WP_013388292.1">
    <property type="nucleotide sequence ID" value="NC_014632.1"/>
</dbReference>
<keyword evidence="6 9" id="KW-0119">Carbohydrate metabolism</keyword>
<evidence type="ECO:0000313" key="14">
    <source>
        <dbReference type="EMBL" id="ADO83630.1"/>
    </source>
</evidence>
<dbReference type="NCBIfam" id="NF006506">
    <property type="entry name" value="PRK08942.1"/>
    <property type="match status" value="1"/>
</dbReference>
<evidence type="ECO:0000256" key="2">
    <source>
        <dbReference type="ARBA" id="ARBA00022490"/>
    </source>
</evidence>
<evidence type="ECO:0000256" key="8">
    <source>
        <dbReference type="ARBA" id="ARBA00061616"/>
    </source>
</evidence>
<feature type="binding site" evidence="11">
    <location>
        <begin position="8"/>
        <end position="10"/>
    </location>
    <ligand>
        <name>substrate</name>
    </ligand>
</feature>
<dbReference type="OrthoDB" id="9801899at2"/>
<protein>
    <recommendedName>
        <fullName evidence="7 9">D,D-heptose 1,7-bisphosphate phosphatase</fullName>
        <ecNumber evidence="9">3.1.3.-</ecNumber>
    </recommendedName>
</protein>
<dbReference type="InterPro" id="IPR006543">
    <property type="entry name" value="Histidinol-phos"/>
</dbReference>
<dbReference type="FunFam" id="3.40.50.1000:FF:000037">
    <property type="entry name" value="D,D-heptose 1,7-bisphosphate phosphatase"/>
    <property type="match status" value="1"/>
</dbReference>
<comment type="cofactor">
    <cofactor evidence="13">
        <name>Zn(2+)</name>
        <dbReference type="ChEBI" id="CHEBI:29105"/>
    </cofactor>
</comment>
<dbReference type="KEGG" id="ipo:Ilyop_1859"/>
<evidence type="ECO:0000256" key="3">
    <source>
        <dbReference type="ARBA" id="ARBA00022723"/>
    </source>
</evidence>
<keyword evidence="4 9" id="KW-0378">Hydrolase</keyword>
<dbReference type="InterPro" id="IPR036412">
    <property type="entry name" value="HAD-like_sf"/>
</dbReference>
<name>E3H9V1_ILYPC</name>
<keyword evidence="3 13" id="KW-0479">Metal-binding</keyword>
<evidence type="ECO:0000256" key="9">
    <source>
        <dbReference type="PIRNR" id="PIRNR004682"/>
    </source>
</evidence>
<dbReference type="PANTHER" id="PTHR42891">
    <property type="entry name" value="D-GLYCERO-BETA-D-MANNO-HEPTOSE-1,7-BISPHOSPHATE 7-PHOSPHATASE"/>
    <property type="match status" value="1"/>
</dbReference>
<dbReference type="Pfam" id="PF13242">
    <property type="entry name" value="Hydrolase_like"/>
    <property type="match status" value="1"/>
</dbReference>
<feature type="binding site" evidence="13">
    <location>
        <position position="104"/>
    </location>
    <ligand>
        <name>Zn(2+)</name>
        <dbReference type="ChEBI" id="CHEBI:29105"/>
    </ligand>
</feature>
<evidence type="ECO:0000256" key="11">
    <source>
        <dbReference type="PIRSR" id="PIRSR004682-2"/>
    </source>
</evidence>
<feature type="site" description="Stabilizes the phosphoryl group" evidence="12">
    <location>
        <position position="108"/>
    </location>
</feature>
<dbReference type="CDD" id="cd07503">
    <property type="entry name" value="HAD_HisB-N"/>
    <property type="match status" value="1"/>
</dbReference>
<dbReference type="SUPFAM" id="SSF56784">
    <property type="entry name" value="HAD-like"/>
    <property type="match status" value="1"/>
</dbReference>
<feature type="site" description="Stabilizes the phosphoryl group" evidence="12">
    <location>
        <position position="50"/>
    </location>
</feature>
<dbReference type="PIRSF" id="PIRSF004682">
    <property type="entry name" value="GmhB"/>
    <property type="match status" value="1"/>
</dbReference>
<proteinExistence type="inferred from homology"/>
<dbReference type="NCBIfam" id="TIGR01662">
    <property type="entry name" value="HAD-SF-IIIA"/>
    <property type="match status" value="1"/>
</dbReference>
<sequence>MRKCIFLDRDGNINIEKDYLYKVEDFEFEKGALEAIKIFKELGYLVVVVTNQSGVARGYYTEEDVQNLHSFLKKKSLETGGEIDGFYYCPHHPDKGIGKYNKKCDCRKPGPGMFLKAQKDLDIDFNNSLVVGDKMSDVKAGENLGMRGILVRTGHGKKEEFKVESTTEVYDSLYDFALKFQKEHTGH</sequence>
<evidence type="ECO:0000256" key="6">
    <source>
        <dbReference type="ARBA" id="ARBA00023277"/>
    </source>
</evidence>
<keyword evidence="15" id="KW-1185">Reference proteome</keyword>
<dbReference type="InterPro" id="IPR004446">
    <property type="entry name" value="Heptose_bisP_phosphatase"/>
</dbReference>
<dbReference type="PANTHER" id="PTHR42891:SF1">
    <property type="entry name" value="D-GLYCERO-BETA-D-MANNO-HEPTOSE-1,7-BISPHOSPHATE 7-PHOSPHATASE"/>
    <property type="match status" value="1"/>
</dbReference>
<evidence type="ECO:0000256" key="7">
    <source>
        <dbReference type="ARBA" id="ARBA00031828"/>
    </source>
</evidence>
<feature type="binding site" evidence="13">
    <location>
        <position position="91"/>
    </location>
    <ligand>
        <name>Zn(2+)</name>
        <dbReference type="ChEBI" id="CHEBI:29105"/>
    </ligand>
</feature>
<comment type="cofactor">
    <cofactor evidence="13">
        <name>Mg(2+)</name>
        <dbReference type="ChEBI" id="CHEBI:18420"/>
    </cofactor>
</comment>
<feature type="binding site" evidence="11">
    <location>
        <position position="134"/>
    </location>
    <ligand>
        <name>substrate</name>
    </ligand>
</feature>
<feature type="binding site" evidence="11">
    <location>
        <begin position="107"/>
        <end position="108"/>
    </location>
    <ligand>
        <name>substrate</name>
    </ligand>
</feature>
<keyword evidence="13" id="KW-0460">Magnesium</keyword>
<feature type="binding site" evidence="11">
    <location>
        <begin position="50"/>
        <end position="53"/>
    </location>
    <ligand>
        <name>substrate</name>
    </ligand>
</feature>
<gene>
    <name evidence="14" type="ordered locus">Ilyop_1859</name>
</gene>
<organism evidence="14 15">
    <name type="scientific">Ilyobacter polytropus (strain ATCC 51220 / DSM 2926 / LMG 16218 / CuHBu1)</name>
    <dbReference type="NCBI Taxonomy" id="572544"/>
    <lineage>
        <taxon>Bacteria</taxon>
        <taxon>Fusobacteriati</taxon>
        <taxon>Fusobacteriota</taxon>
        <taxon>Fusobacteriia</taxon>
        <taxon>Fusobacteriales</taxon>
        <taxon>Fusobacteriaceae</taxon>
        <taxon>Ilyobacter</taxon>
    </lineage>
</organism>
<dbReference type="GO" id="GO:0005975">
    <property type="term" value="P:carbohydrate metabolic process"/>
    <property type="evidence" value="ECO:0007669"/>
    <property type="project" value="InterPro"/>
</dbReference>
<feature type="binding site" evidence="13">
    <location>
        <position position="133"/>
    </location>
    <ligand>
        <name>Mg(2+)</name>
        <dbReference type="ChEBI" id="CHEBI:18420"/>
    </ligand>
</feature>
<dbReference type="eggNOG" id="COG0241">
    <property type="taxonomic scope" value="Bacteria"/>
</dbReference>
<dbReference type="NCBIfam" id="TIGR01656">
    <property type="entry name" value="Histidinol-ppas"/>
    <property type="match status" value="1"/>
</dbReference>
<dbReference type="GO" id="GO:0005737">
    <property type="term" value="C:cytoplasm"/>
    <property type="evidence" value="ECO:0007669"/>
    <property type="project" value="UniProtKB-SubCell"/>
</dbReference>
<accession>E3H9V1</accession>
<evidence type="ECO:0000313" key="15">
    <source>
        <dbReference type="Proteomes" id="UP000006875"/>
    </source>
</evidence>
<evidence type="ECO:0000256" key="12">
    <source>
        <dbReference type="PIRSR" id="PIRSR004682-3"/>
    </source>
</evidence>
<dbReference type="STRING" id="572544.Ilyop_1859"/>
<feature type="site" description="Contributes to substrate recognition" evidence="12">
    <location>
        <position position="107"/>
    </location>
</feature>
<evidence type="ECO:0000256" key="10">
    <source>
        <dbReference type="PIRSR" id="PIRSR004682-1"/>
    </source>
</evidence>
<dbReference type="Gene3D" id="3.40.50.1000">
    <property type="entry name" value="HAD superfamily/HAD-like"/>
    <property type="match status" value="1"/>
</dbReference>
<evidence type="ECO:0000256" key="4">
    <source>
        <dbReference type="ARBA" id="ARBA00022801"/>
    </source>
</evidence>
<evidence type="ECO:0000256" key="1">
    <source>
        <dbReference type="ARBA" id="ARBA00004496"/>
    </source>
</evidence>
<dbReference type="InterPro" id="IPR006549">
    <property type="entry name" value="HAD-SF_hydro_IIIA"/>
</dbReference>
<dbReference type="EMBL" id="CP002281">
    <property type="protein sequence ID" value="ADO83630.1"/>
    <property type="molecule type" value="Genomic_DNA"/>
</dbReference>
<dbReference type="HOGENOM" id="CLU_085077_3_2_0"/>
<evidence type="ECO:0000256" key="13">
    <source>
        <dbReference type="PIRSR" id="PIRSR004682-4"/>
    </source>
</evidence>